<dbReference type="EMBL" id="PYAW01000010">
    <property type="protein sequence ID" value="PSL42800.1"/>
    <property type="molecule type" value="Genomic_DNA"/>
</dbReference>
<name>A0A2P8H9E0_CHINA</name>
<dbReference type="Proteomes" id="UP000240971">
    <property type="component" value="Unassembled WGS sequence"/>
</dbReference>
<feature type="signal peptide" evidence="1">
    <location>
        <begin position="1"/>
        <end position="17"/>
    </location>
</feature>
<keyword evidence="1" id="KW-0732">Signal</keyword>
<evidence type="ECO:0000313" key="2">
    <source>
        <dbReference type="EMBL" id="PSL42800.1"/>
    </source>
</evidence>
<sequence length="139" mass="15798">MKKLLFLLLFTPSLIFAQKRQVVIDPAGNHGLVIYDSIMQGLTRQEAYRISESNATEGWRLPTPKELKAIFELTLDPQRSYGIIPSGYYYSSSYEVDPMSKDTVPHVGRMYGTFALTYGDAYDSFGGKNFYSLFLVKPF</sequence>
<keyword evidence="3" id="KW-1185">Reference proteome</keyword>
<evidence type="ECO:0008006" key="4">
    <source>
        <dbReference type="Google" id="ProtNLM"/>
    </source>
</evidence>
<dbReference type="AlphaFoldDB" id="A0A2P8H9E0"/>
<feature type="chain" id="PRO_5015104317" description="DUF1566 domain-containing protein" evidence="1">
    <location>
        <begin position="18"/>
        <end position="139"/>
    </location>
</feature>
<dbReference type="RefSeq" id="WP_106531257.1">
    <property type="nucleotide sequence ID" value="NZ_PYAW01000010.1"/>
</dbReference>
<organism evidence="2 3">
    <name type="scientific">Chitinophaga niastensis</name>
    <dbReference type="NCBI Taxonomy" id="536980"/>
    <lineage>
        <taxon>Bacteria</taxon>
        <taxon>Pseudomonadati</taxon>
        <taxon>Bacteroidota</taxon>
        <taxon>Chitinophagia</taxon>
        <taxon>Chitinophagales</taxon>
        <taxon>Chitinophagaceae</taxon>
        <taxon>Chitinophaga</taxon>
    </lineage>
</organism>
<reference evidence="2 3" key="1">
    <citation type="submission" date="2018-03" db="EMBL/GenBank/DDBJ databases">
        <title>Genomic Encyclopedia of Archaeal and Bacterial Type Strains, Phase II (KMG-II): from individual species to whole genera.</title>
        <authorList>
            <person name="Goeker M."/>
        </authorList>
    </citation>
    <scope>NUCLEOTIDE SEQUENCE [LARGE SCALE GENOMIC DNA]</scope>
    <source>
        <strain evidence="2 3">DSM 24859</strain>
    </source>
</reference>
<protein>
    <recommendedName>
        <fullName evidence="4">DUF1566 domain-containing protein</fullName>
    </recommendedName>
</protein>
<evidence type="ECO:0000313" key="3">
    <source>
        <dbReference type="Proteomes" id="UP000240971"/>
    </source>
</evidence>
<comment type="caution">
    <text evidence="2">The sequence shown here is derived from an EMBL/GenBank/DDBJ whole genome shotgun (WGS) entry which is preliminary data.</text>
</comment>
<accession>A0A2P8H9E0</accession>
<gene>
    <name evidence="2" type="ORF">CLV51_11016</name>
</gene>
<evidence type="ECO:0000256" key="1">
    <source>
        <dbReference type="SAM" id="SignalP"/>
    </source>
</evidence>
<proteinExistence type="predicted"/>